<dbReference type="STRING" id="649638.Trad_1426"/>
<accession>D7CX40</accession>
<dbReference type="GO" id="GO:0000976">
    <property type="term" value="F:transcription cis-regulatory region binding"/>
    <property type="evidence" value="ECO:0007669"/>
    <property type="project" value="TreeGrafter"/>
</dbReference>
<reference evidence="8" key="1">
    <citation type="submission" date="2010-05" db="EMBL/GenBank/DDBJ databases">
        <title>The complete genome of Truepera radiovictris DSM 17093.</title>
        <authorList>
            <consortium name="US DOE Joint Genome Institute (JGI-PGF)"/>
            <person name="Lucas S."/>
            <person name="Copeland A."/>
            <person name="Lapidus A."/>
            <person name="Glavina del Rio T."/>
            <person name="Dalin E."/>
            <person name="Tice H."/>
            <person name="Bruce D."/>
            <person name="Goodwin L."/>
            <person name="Pitluck S."/>
            <person name="Kyrpides N."/>
            <person name="Mavromatis K."/>
            <person name="Ovchinnikova G."/>
            <person name="Munk A.C."/>
            <person name="Detter J.C."/>
            <person name="Han C."/>
            <person name="Tapia R."/>
            <person name="Land M."/>
            <person name="Hauser L."/>
            <person name="Markowitz V."/>
            <person name="Cheng J.-F."/>
            <person name="Hugenholtz P."/>
            <person name="Woyke T."/>
            <person name="Wu D."/>
            <person name="Tindall B."/>
            <person name="Pomrenke H.G."/>
            <person name="Brambilla E."/>
            <person name="Klenk H.-P."/>
            <person name="Eisen J.A."/>
        </authorList>
    </citation>
    <scope>NUCLEOTIDE SEQUENCE [LARGE SCALE GENOMIC DNA]</scope>
    <source>
        <strain evidence="8">DSM 17093 / CIP 108686 / LMG 22925 / RQ-24</strain>
    </source>
</reference>
<evidence type="ECO:0000256" key="4">
    <source>
        <dbReference type="ARBA" id="ARBA00023163"/>
    </source>
</evidence>
<evidence type="ECO:0000256" key="5">
    <source>
        <dbReference type="PROSITE-ProRule" id="PRU00335"/>
    </source>
</evidence>
<dbReference type="Proteomes" id="UP000000379">
    <property type="component" value="Chromosome"/>
</dbReference>
<dbReference type="PANTHER" id="PTHR30055">
    <property type="entry name" value="HTH-TYPE TRANSCRIPTIONAL REGULATOR RUTR"/>
    <property type="match status" value="1"/>
</dbReference>
<dbReference type="EMBL" id="CP002049">
    <property type="protein sequence ID" value="ADI14548.1"/>
    <property type="molecule type" value="Genomic_DNA"/>
</dbReference>
<dbReference type="Gene3D" id="1.10.10.60">
    <property type="entry name" value="Homeodomain-like"/>
    <property type="match status" value="1"/>
</dbReference>
<dbReference type="GO" id="GO:0003700">
    <property type="term" value="F:DNA-binding transcription factor activity"/>
    <property type="evidence" value="ECO:0007669"/>
    <property type="project" value="TreeGrafter"/>
</dbReference>
<evidence type="ECO:0000256" key="2">
    <source>
        <dbReference type="ARBA" id="ARBA00023015"/>
    </source>
</evidence>
<dbReference type="InterPro" id="IPR050109">
    <property type="entry name" value="HTH-type_TetR-like_transc_reg"/>
</dbReference>
<dbReference type="PRINTS" id="PR00400">
    <property type="entry name" value="TETREPRESSOR"/>
</dbReference>
<dbReference type="Pfam" id="PF02909">
    <property type="entry name" value="TetR_C_1"/>
    <property type="match status" value="1"/>
</dbReference>
<organism evidence="7 8">
    <name type="scientific">Truepera radiovictrix (strain DSM 17093 / CIP 108686 / LMG 22925 / RQ-24)</name>
    <dbReference type="NCBI Taxonomy" id="649638"/>
    <lineage>
        <taxon>Bacteria</taxon>
        <taxon>Thermotogati</taxon>
        <taxon>Deinococcota</taxon>
        <taxon>Deinococci</taxon>
        <taxon>Trueperales</taxon>
        <taxon>Trueperaceae</taxon>
        <taxon>Truepera</taxon>
    </lineage>
</organism>
<dbReference type="Pfam" id="PF00440">
    <property type="entry name" value="TetR_N"/>
    <property type="match status" value="1"/>
</dbReference>
<dbReference type="InterPro" id="IPR009057">
    <property type="entry name" value="Homeodomain-like_sf"/>
</dbReference>
<dbReference type="SUPFAM" id="SSF48498">
    <property type="entry name" value="Tetracyclin repressor-like, C-terminal domain"/>
    <property type="match status" value="1"/>
</dbReference>
<sequence>MTTKTHKPDDLEAGARPRLTREHVLERAVALADRNGLQKLTMRALAKELGVEAMSLYHHVANKDALLDAMVDRVFAEIALPAQDVAWKDALRARAVSAREALVRHPWALGLMESRGAPGPANLRHHDAVLGCLRAGGFSVAAAAHAYSLLDSYIYGFVLQELSLPFDASGGAASVAADVLALIPSGAYPHLEEVARDHVLKPGYRYADEFGIGLELVLDALETLRAP</sequence>
<evidence type="ECO:0000259" key="6">
    <source>
        <dbReference type="PROSITE" id="PS50977"/>
    </source>
</evidence>
<dbReference type="InterPro" id="IPR001647">
    <property type="entry name" value="HTH_TetR"/>
</dbReference>
<dbReference type="PROSITE" id="PS50977">
    <property type="entry name" value="HTH_TETR_2"/>
    <property type="match status" value="1"/>
</dbReference>
<protein>
    <submittedName>
        <fullName evidence="7">Transcriptional regulator, TetR family</fullName>
    </submittedName>
</protein>
<feature type="domain" description="HTH tetR-type" evidence="6">
    <location>
        <begin position="18"/>
        <end position="78"/>
    </location>
</feature>
<keyword evidence="1" id="KW-0678">Repressor</keyword>
<evidence type="ECO:0000256" key="3">
    <source>
        <dbReference type="ARBA" id="ARBA00023125"/>
    </source>
</evidence>
<keyword evidence="3 5" id="KW-0238">DNA-binding</keyword>
<reference evidence="7 8" key="2">
    <citation type="journal article" date="2011" name="Stand. Genomic Sci.">
        <title>Complete genome sequence of Truepera radiovictrix type strain (RQ-24).</title>
        <authorList>
            <person name="Ivanova N."/>
            <person name="Rohde C."/>
            <person name="Munk C."/>
            <person name="Nolan M."/>
            <person name="Lucas S."/>
            <person name="Del Rio T.G."/>
            <person name="Tice H."/>
            <person name="Deshpande S."/>
            <person name="Cheng J.F."/>
            <person name="Tapia R."/>
            <person name="Han C."/>
            <person name="Goodwin L."/>
            <person name="Pitluck S."/>
            <person name="Liolios K."/>
            <person name="Mavromatis K."/>
            <person name="Mikhailova N."/>
            <person name="Pati A."/>
            <person name="Chen A."/>
            <person name="Palaniappan K."/>
            <person name="Land M."/>
            <person name="Hauser L."/>
            <person name="Chang Y.J."/>
            <person name="Jeffries C.D."/>
            <person name="Brambilla E."/>
            <person name="Rohde M."/>
            <person name="Goker M."/>
            <person name="Tindall B.J."/>
            <person name="Woyke T."/>
            <person name="Bristow J."/>
            <person name="Eisen J.A."/>
            <person name="Markowitz V."/>
            <person name="Hugenholtz P."/>
            <person name="Kyrpides N.C."/>
            <person name="Klenk H.P."/>
            <person name="Lapidus A."/>
        </authorList>
    </citation>
    <scope>NUCLEOTIDE SEQUENCE [LARGE SCALE GENOMIC DNA]</scope>
    <source>
        <strain evidence="8">DSM 17093 / CIP 108686 / LMG 22925 / RQ-24</strain>
    </source>
</reference>
<feature type="DNA-binding region" description="H-T-H motif" evidence="5">
    <location>
        <begin position="41"/>
        <end position="60"/>
    </location>
</feature>
<dbReference type="InterPro" id="IPR003012">
    <property type="entry name" value="Tet_transcr_reg_TetR"/>
</dbReference>
<evidence type="ECO:0000313" key="8">
    <source>
        <dbReference type="Proteomes" id="UP000000379"/>
    </source>
</evidence>
<keyword evidence="2" id="KW-0805">Transcription regulation</keyword>
<dbReference type="KEGG" id="tra:Trad_1426"/>
<dbReference type="PANTHER" id="PTHR30055:SF151">
    <property type="entry name" value="TRANSCRIPTIONAL REGULATORY PROTEIN"/>
    <property type="match status" value="1"/>
</dbReference>
<dbReference type="InterPro" id="IPR036271">
    <property type="entry name" value="Tet_transcr_reg_TetR-rel_C_sf"/>
</dbReference>
<evidence type="ECO:0000313" key="7">
    <source>
        <dbReference type="EMBL" id="ADI14548.1"/>
    </source>
</evidence>
<dbReference type="Gene3D" id="1.10.357.10">
    <property type="entry name" value="Tetracycline Repressor, domain 2"/>
    <property type="match status" value="1"/>
</dbReference>
<dbReference type="PRINTS" id="PR00455">
    <property type="entry name" value="HTHTETR"/>
</dbReference>
<dbReference type="SUPFAM" id="SSF46689">
    <property type="entry name" value="Homeodomain-like"/>
    <property type="match status" value="1"/>
</dbReference>
<keyword evidence="4" id="KW-0804">Transcription</keyword>
<name>D7CX40_TRURR</name>
<dbReference type="eggNOG" id="COG1309">
    <property type="taxonomic scope" value="Bacteria"/>
</dbReference>
<evidence type="ECO:0000256" key="1">
    <source>
        <dbReference type="ARBA" id="ARBA00022491"/>
    </source>
</evidence>
<dbReference type="GO" id="GO:0045892">
    <property type="term" value="P:negative regulation of DNA-templated transcription"/>
    <property type="evidence" value="ECO:0007669"/>
    <property type="project" value="InterPro"/>
</dbReference>
<dbReference type="AlphaFoldDB" id="D7CX40"/>
<proteinExistence type="predicted"/>
<keyword evidence="8" id="KW-1185">Reference proteome</keyword>
<dbReference type="GO" id="GO:0046677">
    <property type="term" value="P:response to antibiotic"/>
    <property type="evidence" value="ECO:0007669"/>
    <property type="project" value="InterPro"/>
</dbReference>
<dbReference type="HOGENOM" id="CLU_069543_5_2_0"/>
<gene>
    <name evidence="7" type="ordered locus">Trad_1426</name>
</gene>
<dbReference type="InterPro" id="IPR004111">
    <property type="entry name" value="Repressor_TetR_C"/>
</dbReference>
<dbReference type="RefSeq" id="WP_013177916.1">
    <property type="nucleotide sequence ID" value="NC_014221.1"/>
</dbReference>